<dbReference type="GO" id="GO:0009251">
    <property type="term" value="P:glucan catabolic process"/>
    <property type="evidence" value="ECO:0007669"/>
    <property type="project" value="TreeGrafter"/>
</dbReference>
<evidence type="ECO:0000313" key="4">
    <source>
        <dbReference type="Proteomes" id="UP000629468"/>
    </source>
</evidence>
<dbReference type="PROSITE" id="PS51762">
    <property type="entry name" value="GH16_2"/>
    <property type="match status" value="1"/>
</dbReference>
<gene>
    <name evidence="3" type="ORF">Agabi119p4_8952</name>
</gene>
<dbReference type="InterPro" id="IPR000757">
    <property type="entry name" value="Beta-glucanase-like"/>
</dbReference>
<dbReference type="SUPFAM" id="SSF49899">
    <property type="entry name" value="Concanavalin A-like lectins/glucanases"/>
    <property type="match status" value="1"/>
</dbReference>
<dbReference type="PANTHER" id="PTHR10963:SF24">
    <property type="entry name" value="GLYCOSIDASE C21B10.07-RELATED"/>
    <property type="match status" value="1"/>
</dbReference>
<evidence type="ECO:0000259" key="2">
    <source>
        <dbReference type="PROSITE" id="PS51762"/>
    </source>
</evidence>
<dbReference type="AlphaFoldDB" id="A0A8H7C466"/>
<evidence type="ECO:0000256" key="1">
    <source>
        <dbReference type="SAM" id="Phobius"/>
    </source>
</evidence>
<dbReference type="Proteomes" id="UP000629468">
    <property type="component" value="Unassembled WGS sequence"/>
</dbReference>
<name>A0A8H7C466_AGABI</name>
<dbReference type="InterPro" id="IPR050546">
    <property type="entry name" value="Glycosyl_Hydrlase_16"/>
</dbReference>
<feature type="domain" description="GH16" evidence="2">
    <location>
        <begin position="145"/>
        <end position="394"/>
    </location>
</feature>
<reference evidence="3 4" key="1">
    <citation type="journal article" name="Sci. Rep.">
        <title>Telomere-to-telomere assembled and centromere annotated genomes of the two main subspecies of the button mushroom Agaricus bisporus reveal especially polymorphic chromosome ends.</title>
        <authorList>
            <person name="Sonnenberg A.S.M."/>
            <person name="Sedaghat-Telgerd N."/>
            <person name="Lavrijssen B."/>
            <person name="Ohm R.A."/>
            <person name="Hendrickx P.M."/>
            <person name="Scholtmeijer K."/>
            <person name="Baars J.J.P."/>
            <person name="van Peer A."/>
        </authorList>
    </citation>
    <scope>NUCLEOTIDE SEQUENCE [LARGE SCALE GENOMIC DNA]</scope>
    <source>
        <strain evidence="3 4">H119_p4</strain>
    </source>
</reference>
<comment type="caution">
    <text evidence="3">The sequence shown here is derived from an EMBL/GenBank/DDBJ whole genome shotgun (WGS) entry which is preliminary data.</text>
</comment>
<dbReference type="InterPro" id="IPR013320">
    <property type="entry name" value="ConA-like_dom_sf"/>
</dbReference>
<accession>A0A8H7C466</accession>
<keyword evidence="1" id="KW-0812">Transmembrane</keyword>
<proteinExistence type="predicted"/>
<dbReference type="CDD" id="cd02181">
    <property type="entry name" value="GH16_fungal_Lam16A_glucanase"/>
    <property type="match status" value="1"/>
</dbReference>
<keyword evidence="1" id="KW-0472">Membrane</keyword>
<organism evidence="3 4">
    <name type="scientific">Agaricus bisporus var. burnettii</name>
    <dbReference type="NCBI Taxonomy" id="192524"/>
    <lineage>
        <taxon>Eukaryota</taxon>
        <taxon>Fungi</taxon>
        <taxon>Dikarya</taxon>
        <taxon>Basidiomycota</taxon>
        <taxon>Agaricomycotina</taxon>
        <taxon>Agaricomycetes</taxon>
        <taxon>Agaricomycetidae</taxon>
        <taxon>Agaricales</taxon>
        <taxon>Agaricineae</taxon>
        <taxon>Agaricaceae</taxon>
        <taxon>Agaricus</taxon>
    </lineage>
</organism>
<keyword evidence="1" id="KW-1133">Transmembrane helix</keyword>
<dbReference type="EMBL" id="JABXXO010000012">
    <property type="protein sequence ID" value="KAF7762359.1"/>
    <property type="molecule type" value="Genomic_DNA"/>
</dbReference>
<dbReference type="GO" id="GO:0004553">
    <property type="term" value="F:hydrolase activity, hydrolyzing O-glycosyl compounds"/>
    <property type="evidence" value="ECO:0007669"/>
    <property type="project" value="InterPro"/>
</dbReference>
<dbReference type="Gene3D" id="2.60.120.200">
    <property type="match status" value="1"/>
</dbReference>
<sequence>MRLIKELRGTKQTLYTCFLRIETNVYAFIFLRLRSIRFLCLVALTLPPVSTSIVLLTLRAIDWMREQRAAKTSQHFVALSPQLPWYFRLARGQEAPTTMKVTELGFTISLLRTIFVFNHVASVLGGVYDVADRHKGSDFLTGFRFEALGSADPTHGRVDYVDGKTAAAMNLTFATEDSMIIKVDSTKKLDPSGPGRPSVRLRSTNEYTTFVVVAHLTHMPQGCGTWPALWTLTSTDNWPAEGEIDIMEGTNDLGPNAMTLHTSSGCMMPHVRPQAGTTNSTDCNAFINFNQGCSVQSGNPKSFGPSFNKAGGGWVAAERSNDSISVWFWSSGDPNVPKSVSGWESKVDTSTFGNPDAFFPNTFCDIPSHFGPQNIVIDCTLCGDLASVTYATAGCPGDCVDFVNTLPEAFVDAYWEFKSITVYT</sequence>
<feature type="transmembrane region" description="Helical" evidence="1">
    <location>
        <begin position="36"/>
        <end position="58"/>
    </location>
</feature>
<dbReference type="PANTHER" id="PTHR10963">
    <property type="entry name" value="GLYCOSYL HYDROLASE-RELATED"/>
    <property type="match status" value="1"/>
</dbReference>
<evidence type="ECO:0000313" key="3">
    <source>
        <dbReference type="EMBL" id="KAF7762359.1"/>
    </source>
</evidence>
<dbReference type="Pfam" id="PF26113">
    <property type="entry name" value="GH16_XgeA"/>
    <property type="match status" value="1"/>
</dbReference>
<protein>
    <recommendedName>
        <fullName evidence="2">GH16 domain-containing protein</fullName>
    </recommendedName>
</protein>